<dbReference type="AlphaFoldDB" id="A0A401QCY7"/>
<protein>
    <recommendedName>
        <fullName evidence="1">IPT/TIG domain-containing protein</fullName>
    </recommendedName>
</protein>
<evidence type="ECO:0000313" key="3">
    <source>
        <dbReference type="Proteomes" id="UP000288216"/>
    </source>
</evidence>
<dbReference type="STRING" id="75743.A0A401QCY7"/>
<dbReference type="EMBL" id="BFAA01030695">
    <property type="protein sequence ID" value="GCB83265.1"/>
    <property type="molecule type" value="Genomic_DNA"/>
</dbReference>
<dbReference type="GO" id="GO:0030334">
    <property type="term" value="P:regulation of cell migration"/>
    <property type="evidence" value="ECO:0007669"/>
    <property type="project" value="TreeGrafter"/>
</dbReference>
<evidence type="ECO:0000259" key="1">
    <source>
        <dbReference type="Pfam" id="PF01833"/>
    </source>
</evidence>
<feature type="non-terminal residue" evidence="2">
    <location>
        <position position="92"/>
    </location>
</feature>
<dbReference type="InterPro" id="IPR031148">
    <property type="entry name" value="Plexin"/>
</dbReference>
<dbReference type="Pfam" id="PF01833">
    <property type="entry name" value="TIG"/>
    <property type="match status" value="1"/>
</dbReference>
<proteinExistence type="predicted"/>
<reference evidence="2 3" key="1">
    <citation type="journal article" date="2018" name="Nat. Ecol. Evol.">
        <title>Shark genomes provide insights into elasmobranch evolution and the origin of vertebrates.</title>
        <authorList>
            <person name="Hara Y"/>
            <person name="Yamaguchi K"/>
            <person name="Onimaru K"/>
            <person name="Kadota M"/>
            <person name="Koyanagi M"/>
            <person name="Keeley SD"/>
            <person name="Tatsumi K"/>
            <person name="Tanaka K"/>
            <person name="Motone F"/>
            <person name="Kageyama Y"/>
            <person name="Nozu R"/>
            <person name="Adachi N"/>
            <person name="Nishimura O"/>
            <person name="Nakagawa R"/>
            <person name="Tanegashima C"/>
            <person name="Kiyatake I"/>
            <person name="Matsumoto R"/>
            <person name="Murakumo K"/>
            <person name="Nishida K"/>
            <person name="Terakita A"/>
            <person name="Kuratani S"/>
            <person name="Sato K"/>
            <person name="Hyodo S Kuraku.S."/>
        </authorList>
    </citation>
    <scope>NUCLEOTIDE SEQUENCE [LARGE SCALE GENOMIC DNA]</scope>
</reference>
<dbReference type="SUPFAM" id="SSF81296">
    <property type="entry name" value="E set domains"/>
    <property type="match status" value="1"/>
</dbReference>
<sequence>MIRRRSAKEIVCVTSASLTGPGSAFITVNIDRAEISNIAQSYVYVEDPTITRVDPEWTIANGNTTLAVYGTGFLTVQEPRVRVKYKGAETSN</sequence>
<dbReference type="OrthoDB" id="9885017at2759"/>
<dbReference type="OMA" id="PEWTIAN"/>
<dbReference type="PANTHER" id="PTHR22625">
    <property type="entry name" value="PLEXIN"/>
    <property type="match status" value="1"/>
</dbReference>
<keyword evidence="3" id="KW-1185">Reference proteome</keyword>
<dbReference type="InterPro" id="IPR002909">
    <property type="entry name" value="IPT_dom"/>
</dbReference>
<dbReference type="InterPro" id="IPR014756">
    <property type="entry name" value="Ig_E-set"/>
</dbReference>
<name>A0A401QCY7_SCYTO</name>
<accession>A0A401QCY7</accession>
<feature type="domain" description="IPT/TIG" evidence="1">
    <location>
        <begin position="48"/>
        <end position="88"/>
    </location>
</feature>
<gene>
    <name evidence="2" type="ORF">scyTo_0023556</name>
</gene>
<evidence type="ECO:0000313" key="2">
    <source>
        <dbReference type="EMBL" id="GCB83265.1"/>
    </source>
</evidence>
<dbReference type="GO" id="GO:0005886">
    <property type="term" value="C:plasma membrane"/>
    <property type="evidence" value="ECO:0007669"/>
    <property type="project" value="TreeGrafter"/>
</dbReference>
<comment type="caution">
    <text evidence="2">The sequence shown here is derived from an EMBL/GenBank/DDBJ whole genome shotgun (WGS) entry which is preliminary data.</text>
</comment>
<dbReference type="Proteomes" id="UP000288216">
    <property type="component" value="Unassembled WGS sequence"/>
</dbReference>
<organism evidence="2 3">
    <name type="scientific">Scyliorhinus torazame</name>
    <name type="common">Cloudy catshark</name>
    <name type="synonym">Catulus torazame</name>
    <dbReference type="NCBI Taxonomy" id="75743"/>
    <lineage>
        <taxon>Eukaryota</taxon>
        <taxon>Metazoa</taxon>
        <taxon>Chordata</taxon>
        <taxon>Craniata</taxon>
        <taxon>Vertebrata</taxon>
        <taxon>Chondrichthyes</taxon>
        <taxon>Elasmobranchii</taxon>
        <taxon>Galeomorphii</taxon>
        <taxon>Galeoidea</taxon>
        <taxon>Carcharhiniformes</taxon>
        <taxon>Scyliorhinidae</taxon>
        <taxon>Scyliorhinus</taxon>
    </lineage>
</organism>
<dbReference type="PANTHER" id="PTHR22625:SF70">
    <property type="entry name" value="PLEXIN A, ISOFORM A"/>
    <property type="match status" value="1"/>
</dbReference>
<dbReference type="GO" id="GO:0017154">
    <property type="term" value="F:semaphorin receptor activity"/>
    <property type="evidence" value="ECO:0007669"/>
    <property type="project" value="InterPro"/>
</dbReference>
<dbReference type="GO" id="GO:0002116">
    <property type="term" value="C:semaphorin receptor complex"/>
    <property type="evidence" value="ECO:0007669"/>
    <property type="project" value="TreeGrafter"/>
</dbReference>